<evidence type="ECO:0000313" key="2">
    <source>
        <dbReference type="EMBL" id="KIO34732.1"/>
    </source>
</evidence>
<keyword evidence="1" id="KW-0812">Transmembrane</keyword>
<evidence type="ECO:0000313" key="3">
    <source>
        <dbReference type="Proteomes" id="UP000054248"/>
    </source>
</evidence>
<feature type="transmembrane region" description="Helical" evidence="1">
    <location>
        <begin position="12"/>
        <end position="33"/>
    </location>
</feature>
<evidence type="ECO:0000256" key="1">
    <source>
        <dbReference type="SAM" id="Phobius"/>
    </source>
</evidence>
<dbReference type="EMBL" id="KN822942">
    <property type="protein sequence ID" value="KIO34732.1"/>
    <property type="molecule type" value="Genomic_DNA"/>
</dbReference>
<protein>
    <submittedName>
        <fullName evidence="2">Uncharacterized protein</fullName>
    </submittedName>
</protein>
<reference evidence="3" key="2">
    <citation type="submission" date="2015-01" db="EMBL/GenBank/DDBJ databases">
        <title>Evolutionary Origins and Diversification of the Mycorrhizal Mutualists.</title>
        <authorList>
            <consortium name="DOE Joint Genome Institute"/>
            <consortium name="Mycorrhizal Genomics Consortium"/>
            <person name="Kohler A."/>
            <person name="Kuo A."/>
            <person name="Nagy L.G."/>
            <person name="Floudas D."/>
            <person name="Copeland A."/>
            <person name="Barry K.W."/>
            <person name="Cichocki N."/>
            <person name="Veneault-Fourrey C."/>
            <person name="LaButti K."/>
            <person name="Lindquist E.A."/>
            <person name="Lipzen A."/>
            <person name="Lundell T."/>
            <person name="Morin E."/>
            <person name="Murat C."/>
            <person name="Riley R."/>
            <person name="Ohm R."/>
            <person name="Sun H."/>
            <person name="Tunlid A."/>
            <person name="Henrissat B."/>
            <person name="Grigoriev I.V."/>
            <person name="Hibbett D.S."/>
            <person name="Martin F."/>
        </authorList>
    </citation>
    <scope>NUCLEOTIDE SEQUENCE [LARGE SCALE GENOMIC DNA]</scope>
    <source>
        <strain evidence="3">MUT 4182</strain>
    </source>
</reference>
<dbReference type="AlphaFoldDB" id="A0A0C3MM17"/>
<keyword evidence="1" id="KW-0472">Membrane</keyword>
<proteinExistence type="predicted"/>
<name>A0A0C3MM17_9AGAM</name>
<reference evidence="2 3" key="1">
    <citation type="submission" date="2014-04" db="EMBL/GenBank/DDBJ databases">
        <authorList>
            <consortium name="DOE Joint Genome Institute"/>
            <person name="Kuo A."/>
            <person name="Girlanda M."/>
            <person name="Perotto S."/>
            <person name="Kohler A."/>
            <person name="Nagy L.G."/>
            <person name="Floudas D."/>
            <person name="Copeland A."/>
            <person name="Barry K.W."/>
            <person name="Cichocki N."/>
            <person name="Veneault-Fourrey C."/>
            <person name="LaButti K."/>
            <person name="Lindquist E.A."/>
            <person name="Lipzen A."/>
            <person name="Lundell T."/>
            <person name="Morin E."/>
            <person name="Murat C."/>
            <person name="Sun H."/>
            <person name="Tunlid A."/>
            <person name="Henrissat B."/>
            <person name="Grigoriev I.V."/>
            <person name="Hibbett D.S."/>
            <person name="Martin F."/>
            <person name="Nordberg H.P."/>
            <person name="Cantor M.N."/>
            <person name="Hua S.X."/>
        </authorList>
    </citation>
    <scope>NUCLEOTIDE SEQUENCE [LARGE SCALE GENOMIC DNA]</scope>
    <source>
        <strain evidence="2 3">MUT 4182</strain>
    </source>
</reference>
<organism evidence="2 3">
    <name type="scientific">Tulasnella calospora MUT 4182</name>
    <dbReference type="NCBI Taxonomy" id="1051891"/>
    <lineage>
        <taxon>Eukaryota</taxon>
        <taxon>Fungi</taxon>
        <taxon>Dikarya</taxon>
        <taxon>Basidiomycota</taxon>
        <taxon>Agaricomycotina</taxon>
        <taxon>Agaricomycetes</taxon>
        <taxon>Cantharellales</taxon>
        <taxon>Tulasnellaceae</taxon>
        <taxon>Tulasnella</taxon>
    </lineage>
</organism>
<accession>A0A0C3MM17</accession>
<gene>
    <name evidence="2" type="ORF">M407DRAFT_89579</name>
</gene>
<dbReference type="Proteomes" id="UP000054248">
    <property type="component" value="Unassembled WGS sequence"/>
</dbReference>
<sequence>MVVDLMTTSLPGGIPTLVWLNGPAICSWSLAVIRIHECLRHRGKAIPNVKNSVQRLIGELDSWPDNFEVIALLLDYLQPCIPQLPLVSGA</sequence>
<keyword evidence="3" id="KW-1185">Reference proteome</keyword>
<keyword evidence="1" id="KW-1133">Transmembrane helix</keyword>
<dbReference type="HOGENOM" id="CLU_2442480_0_0_1"/>